<dbReference type="Gene3D" id="3.40.50.1240">
    <property type="entry name" value="Phosphoglycerate mutase-like"/>
    <property type="match status" value="1"/>
</dbReference>
<dbReference type="Pfam" id="PF00300">
    <property type="entry name" value="His_Phos_1"/>
    <property type="match status" value="1"/>
</dbReference>
<dbReference type="InterPro" id="IPR013078">
    <property type="entry name" value="His_Pase_superF_clade-1"/>
</dbReference>
<comment type="caution">
    <text evidence="4">The sequence shown here is derived from an EMBL/GenBank/DDBJ whole genome shotgun (WGS) entry which is preliminary data.</text>
</comment>
<evidence type="ECO:0000256" key="1">
    <source>
        <dbReference type="ARBA" id="ARBA00023152"/>
    </source>
</evidence>
<dbReference type="Proteomes" id="UP001501195">
    <property type="component" value="Unassembled WGS sequence"/>
</dbReference>
<feature type="compositionally biased region" description="Basic and acidic residues" evidence="3">
    <location>
        <begin position="261"/>
        <end position="271"/>
    </location>
</feature>
<feature type="region of interest" description="Disordered" evidence="3">
    <location>
        <begin position="251"/>
        <end position="279"/>
    </location>
</feature>
<sequence length="279" mass="30409">MAADGERTGGAGARTSERAGWPAGLLLVRHGESTGNLADRAAHEASAEELELTERDADVPLSELGHRQARAVGRELAAQVGRGEVGAPGVVLSSPYRRARDTAAGVLAGSGLDVPLCLDERLRERDLGWWDGLTGRGVRARYPQESARRDRLGKMYYRPPGGESWCDVSLRVRSLLRDLRLDHAGRRVLVVTHQAVIMNFRLVLEDLGEERLMELDRREPLANCSVTAYDGDADGMALRFAGSTAWVRRRDEPVTDDPVDDDRLGADDRHGTGRGGGAR</sequence>
<keyword evidence="5" id="KW-1185">Reference proteome</keyword>
<dbReference type="InterPro" id="IPR050275">
    <property type="entry name" value="PGM_Phosphatase"/>
</dbReference>
<evidence type="ECO:0000313" key="5">
    <source>
        <dbReference type="Proteomes" id="UP001501195"/>
    </source>
</evidence>
<protein>
    <submittedName>
        <fullName evidence="4">Histidine phosphatase family protein</fullName>
    </submittedName>
</protein>
<gene>
    <name evidence="4" type="ORF">GCM10023225_02090</name>
</gene>
<dbReference type="RefSeq" id="WP_345710444.1">
    <property type="nucleotide sequence ID" value="NZ_BAABIL010000015.1"/>
</dbReference>
<dbReference type="PROSITE" id="PS00175">
    <property type="entry name" value="PG_MUTASE"/>
    <property type="match status" value="1"/>
</dbReference>
<dbReference type="EMBL" id="BAABIL010000015">
    <property type="protein sequence ID" value="GAA4962111.1"/>
    <property type="molecule type" value="Genomic_DNA"/>
</dbReference>
<evidence type="ECO:0000256" key="2">
    <source>
        <dbReference type="ARBA" id="ARBA00023235"/>
    </source>
</evidence>
<dbReference type="CDD" id="cd07067">
    <property type="entry name" value="HP_PGM_like"/>
    <property type="match status" value="1"/>
</dbReference>
<accession>A0ABP9H4T5</accession>
<dbReference type="PANTHER" id="PTHR48100:SF1">
    <property type="entry name" value="HISTIDINE PHOSPHATASE FAMILY PROTEIN-RELATED"/>
    <property type="match status" value="1"/>
</dbReference>
<dbReference type="InterPro" id="IPR001345">
    <property type="entry name" value="PG/BPGM_mutase_AS"/>
</dbReference>
<dbReference type="SMART" id="SM00855">
    <property type="entry name" value="PGAM"/>
    <property type="match status" value="1"/>
</dbReference>
<dbReference type="InterPro" id="IPR029033">
    <property type="entry name" value="His_PPase_superfam"/>
</dbReference>
<keyword evidence="2" id="KW-0413">Isomerase</keyword>
<name>A0ABP9H4T5_9ACTN</name>
<reference evidence="5" key="1">
    <citation type="journal article" date="2019" name="Int. J. Syst. Evol. Microbiol.">
        <title>The Global Catalogue of Microorganisms (GCM) 10K type strain sequencing project: providing services to taxonomists for standard genome sequencing and annotation.</title>
        <authorList>
            <consortium name="The Broad Institute Genomics Platform"/>
            <consortium name="The Broad Institute Genome Sequencing Center for Infectious Disease"/>
            <person name="Wu L."/>
            <person name="Ma J."/>
        </authorList>
    </citation>
    <scope>NUCLEOTIDE SEQUENCE [LARGE SCALE GENOMIC DNA]</scope>
    <source>
        <strain evidence="5">JCM 18126</strain>
    </source>
</reference>
<keyword evidence="1" id="KW-0324">Glycolysis</keyword>
<evidence type="ECO:0000256" key="3">
    <source>
        <dbReference type="SAM" id="MobiDB-lite"/>
    </source>
</evidence>
<proteinExistence type="predicted"/>
<dbReference type="SUPFAM" id="SSF53254">
    <property type="entry name" value="Phosphoglycerate mutase-like"/>
    <property type="match status" value="1"/>
</dbReference>
<organism evidence="4 5">
    <name type="scientific">Kineococcus glutinatus</name>
    <dbReference type="NCBI Taxonomy" id="1070872"/>
    <lineage>
        <taxon>Bacteria</taxon>
        <taxon>Bacillati</taxon>
        <taxon>Actinomycetota</taxon>
        <taxon>Actinomycetes</taxon>
        <taxon>Kineosporiales</taxon>
        <taxon>Kineosporiaceae</taxon>
        <taxon>Kineococcus</taxon>
    </lineage>
</organism>
<dbReference type="PANTHER" id="PTHR48100">
    <property type="entry name" value="BROAD-SPECIFICITY PHOSPHATASE YOR283W-RELATED"/>
    <property type="match status" value="1"/>
</dbReference>
<evidence type="ECO:0000313" key="4">
    <source>
        <dbReference type="EMBL" id="GAA4962111.1"/>
    </source>
</evidence>